<dbReference type="Pfam" id="PF24797">
    <property type="entry name" value="Beta-prop_WDR35_TULP_N"/>
    <property type="match status" value="1"/>
</dbReference>
<reference evidence="15 16" key="1">
    <citation type="submission" date="2015-12" db="EMBL/GenBank/DDBJ databases">
        <title>The genome of Folsomia candida.</title>
        <authorList>
            <person name="Faddeeva A."/>
            <person name="Derks M.F."/>
            <person name="Anvar Y."/>
            <person name="Smit S."/>
            <person name="Van Straalen N."/>
            <person name="Roelofs D."/>
        </authorList>
    </citation>
    <scope>NUCLEOTIDE SEQUENCE [LARGE SCALE GENOMIC DNA]</scope>
    <source>
        <strain evidence="15 16">VU population</strain>
        <tissue evidence="15">Whole body</tissue>
    </source>
</reference>
<protein>
    <submittedName>
        <fullName evidence="15">WD repeat-containing protein 35</fullName>
    </submittedName>
</protein>
<dbReference type="InterPro" id="IPR056158">
    <property type="entry name" value="Beta-prop_IFT121_2nd"/>
</dbReference>
<dbReference type="Pfam" id="PF25768">
    <property type="entry name" value="TPR_IFT121"/>
    <property type="match status" value="1"/>
</dbReference>
<dbReference type="Pfam" id="PF25170">
    <property type="entry name" value="TPR_WDR35"/>
    <property type="match status" value="1"/>
</dbReference>
<feature type="domain" description="IFT121/TULP4 N-terminal" evidence="13">
    <location>
        <begin position="1"/>
        <end position="354"/>
    </location>
</feature>
<keyword evidence="4" id="KW-0677">Repeat</keyword>
<accession>A0A226E894</accession>
<keyword evidence="8" id="KW-0966">Cell projection</keyword>
<dbReference type="OMA" id="VWAMCWA"/>
<dbReference type="PROSITE" id="PS50082">
    <property type="entry name" value="WD_REPEATS_2"/>
    <property type="match status" value="1"/>
</dbReference>
<evidence type="ECO:0000256" key="6">
    <source>
        <dbReference type="ARBA" id="ARBA00023069"/>
    </source>
</evidence>
<dbReference type="AlphaFoldDB" id="A0A226E894"/>
<dbReference type="PANTHER" id="PTHR12764">
    <property type="entry name" value="WD REPEAT DOMAIN-RELATED"/>
    <property type="match status" value="1"/>
</dbReference>
<dbReference type="SUPFAM" id="SSF69322">
    <property type="entry name" value="Tricorn protease domain 2"/>
    <property type="match status" value="1"/>
</dbReference>
<evidence type="ECO:0000256" key="2">
    <source>
        <dbReference type="ARBA" id="ARBA00022490"/>
    </source>
</evidence>
<dbReference type="GO" id="GO:0030991">
    <property type="term" value="C:intraciliary transport particle A"/>
    <property type="evidence" value="ECO:0007669"/>
    <property type="project" value="TreeGrafter"/>
</dbReference>
<dbReference type="InterPro" id="IPR057979">
    <property type="entry name" value="TPR_IFT121"/>
</dbReference>
<dbReference type="InterPro" id="IPR057361">
    <property type="entry name" value="TPR_WDR35"/>
</dbReference>
<dbReference type="InterPro" id="IPR056170">
    <property type="entry name" value="Znf_IFT121-like"/>
</dbReference>
<evidence type="ECO:0000259" key="14">
    <source>
        <dbReference type="Pfam" id="PF25768"/>
    </source>
</evidence>
<keyword evidence="2" id="KW-0963">Cytoplasm</keyword>
<keyword evidence="5" id="KW-0970">Cilium biogenesis/degradation</keyword>
<dbReference type="Pfam" id="PF23145">
    <property type="entry name" value="Zf_2nd_IFT121"/>
    <property type="match status" value="1"/>
</dbReference>
<feature type="domain" description="IFT121-like TPR repeats" evidence="14">
    <location>
        <begin position="1043"/>
        <end position="1134"/>
    </location>
</feature>
<keyword evidence="3 9" id="KW-0853">WD repeat</keyword>
<dbReference type="Gene3D" id="2.130.10.10">
    <property type="entry name" value="YVTN repeat-like/Quinoprotein amine dehydrogenase"/>
    <property type="match status" value="2"/>
</dbReference>
<dbReference type="SMART" id="SM00320">
    <property type="entry name" value="WD40"/>
    <property type="match status" value="3"/>
</dbReference>
<comment type="caution">
    <text evidence="15">The sequence shown here is derived from an EMBL/GenBank/DDBJ whole genome shotgun (WGS) entry which is preliminary data.</text>
</comment>
<dbReference type="InterPro" id="IPR056157">
    <property type="entry name" value="TPR_IFT80_172_dom"/>
</dbReference>
<comment type="subcellular location">
    <subcellularLocation>
        <location evidence="1">Cytoplasm</location>
        <location evidence="1">Cytoskeleton</location>
        <location evidence="1">Cilium basal body</location>
    </subcellularLocation>
</comment>
<dbReference type="InterPro" id="IPR039857">
    <property type="entry name" value="Ift122/121"/>
</dbReference>
<keyword evidence="16" id="KW-1185">Reference proteome</keyword>
<feature type="domain" description="IFT121-like zinc finger" evidence="10">
    <location>
        <begin position="1164"/>
        <end position="1207"/>
    </location>
</feature>
<feature type="domain" description="IFT80/172/WDR35 TPR" evidence="11">
    <location>
        <begin position="711"/>
        <end position="819"/>
    </location>
</feature>
<dbReference type="InterPro" id="IPR017233">
    <property type="entry name" value="WDR35"/>
</dbReference>
<evidence type="ECO:0000313" key="15">
    <source>
        <dbReference type="EMBL" id="OXA53207.1"/>
    </source>
</evidence>
<dbReference type="SUPFAM" id="SSF48452">
    <property type="entry name" value="TPR-like"/>
    <property type="match status" value="1"/>
</dbReference>
<dbReference type="Pfam" id="PF23390">
    <property type="entry name" value="Beta-prop_WDR35_2nd"/>
    <property type="match status" value="1"/>
</dbReference>
<dbReference type="PIRSF" id="PIRSF037536">
    <property type="entry name" value="WD_repeat_p35"/>
    <property type="match status" value="1"/>
</dbReference>
<proteinExistence type="predicted"/>
<feature type="repeat" description="WD" evidence="9">
    <location>
        <begin position="87"/>
        <end position="118"/>
    </location>
</feature>
<dbReference type="STRING" id="158441.A0A226E894"/>
<evidence type="ECO:0000259" key="12">
    <source>
        <dbReference type="Pfam" id="PF23390"/>
    </source>
</evidence>
<dbReference type="InterPro" id="IPR011990">
    <property type="entry name" value="TPR-like_helical_dom_sf"/>
</dbReference>
<dbReference type="InterPro" id="IPR036322">
    <property type="entry name" value="WD40_repeat_dom_sf"/>
</dbReference>
<dbReference type="InterPro" id="IPR056159">
    <property type="entry name" value="Beta-prop_IFT121_TULP_N"/>
</dbReference>
<dbReference type="EMBL" id="LNIX01000006">
    <property type="protein sequence ID" value="OXA53207.1"/>
    <property type="molecule type" value="Genomic_DNA"/>
</dbReference>
<dbReference type="Proteomes" id="UP000198287">
    <property type="component" value="Unassembled WGS sequence"/>
</dbReference>
<gene>
    <name evidence="15" type="ORF">Fcan01_12182</name>
</gene>
<evidence type="ECO:0000259" key="11">
    <source>
        <dbReference type="Pfam" id="PF23387"/>
    </source>
</evidence>
<dbReference type="PANTHER" id="PTHR12764:SF5">
    <property type="entry name" value="LD29485P"/>
    <property type="match status" value="1"/>
</dbReference>
<evidence type="ECO:0000256" key="4">
    <source>
        <dbReference type="ARBA" id="ARBA00022737"/>
    </source>
</evidence>
<evidence type="ECO:0000259" key="13">
    <source>
        <dbReference type="Pfam" id="PF24797"/>
    </source>
</evidence>
<feature type="domain" description="IFT121 second beta-propeller" evidence="12">
    <location>
        <begin position="364"/>
        <end position="679"/>
    </location>
</feature>
<keyword evidence="7" id="KW-0206">Cytoskeleton</keyword>
<name>A0A226E894_FOLCA</name>
<evidence type="ECO:0000313" key="16">
    <source>
        <dbReference type="Proteomes" id="UP000198287"/>
    </source>
</evidence>
<dbReference type="Pfam" id="PF23387">
    <property type="entry name" value="TPR_IFT80_172"/>
    <property type="match status" value="1"/>
</dbReference>
<dbReference type="OrthoDB" id="10260567at2759"/>
<keyword evidence="6" id="KW-0969">Cilium</keyword>
<evidence type="ECO:0000256" key="8">
    <source>
        <dbReference type="ARBA" id="ARBA00023273"/>
    </source>
</evidence>
<evidence type="ECO:0000256" key="3">
    <source>
        <dbReference type="ARBA" id="ARBA00022574"/>
    </source>
</evidence>
<dbReference type="GO" id="GO:0097730">
    <property type="term" value="C:non-motile cilium"/>
    <property type="evidence" value="ECO:0007669"/>
    <property type="project" value="TreeGrafter"/>
</dbReference>
<sequence>MFAYLSKKLEMPQGANVRCVAWSAEDNFLACGCENGMLKVLKIEGAQPAAQEKSENSSTLANGSNVTINPNRGLLAAPSNIAMNQTLEGHSSNIQVIAWNNVHQKLTTSDAKGLIIVWMLYKGTWYEEMVNNRNRSTVRGLGWSHDGGKICIVYEDGGVIVGSADGNRLWGKDIKNITLSGVTWSPDAKMILFVVQSGEIHVYDTDGNYMSKMNLERWPRYDTGDGSEPIVAVKWKNSKSDADSPCLAVIWRSSRLTLLHNVTDDNPIIVDTQLVCSCGDWSPNGMYIAVGGSPSNATQGKTNEPEQVNIYDPNGKFLQMVRTPGSPLTSLSWDYLSLRLAIGAGPHVYFANLRPLYKFAFFGSNVFAYCFVRADDTQHIAFWDTVKITTQEIPGKVIDVKGDEDHFAVLSINPSSVYNISILNAVGAPVDSLSVTTMEPFTIALTESILVCLAQNAVLLWRYQSATSQNAIPTDIASRRRERAFHIDETPNFLPDANDQSEYNREPAFQDLIKQKTTDSAVCCDAKPHLLVIGRDSGRIQLYSLPHGVMLNVLDIAMELGIRSQRIILNSDGLQMAMLDIGGHLSVCSLSTSSMKSSTIRKYDRKDIWNLVWARDNPNLMCIMEKTRMYVMKNGEVEEPLVSSGYLAYFKDLEVTMILMDEIMQNPENPQPEFVTKIETRALRDIRSLIDKETSLDDVCQYVEDNSHPSLWRILAQAALNKLDLTVAEASFVRCRDYAGVQLTKRISNIPNESVRKAEVCTFFEDFDEAEKLYLEADRKDLAVEMWKLIGDWKRVEALTKQRPSDKTYREMCLALGDTLSEQQEWTKALTHYEKGEDSVKLINCYLMMEDYANLDKLASTLSETSPLLPQIAAAFEAVGLTTEAVKTFLACGMAEKAVETAVVLSQWNLAMELAQKHSLHNVAPVLLRYTGHLLENGEIMQAVELLRKSDKPFAAGKLLAMLALRELNSDENPNLVAVKKIFVMSAMMFTYKTKKFFREGRPRSEKSAVSDMGEENADLSFEKHIPDEFRPTAEEFRWMRETPWRGAEAVHFLVLVQRFIHQAQFGNATKAALHLRNFADILGEERVSTLLALAAANNKCYNICSRAFINLELLDEDYSDIASELFCDRVPKDSRGQKVECSTCGTIIPEYSSQCLSCDTRFPVCTATGRAITDSSCIWICEVCRHSADSKEILHRRFCPLCHSEIRSTNEASSTNAY</sequence>
<dbReference type="InterPro" id="IPR001680">
    <property type="entry name" value="WD40_rpt"/>
</dbReference>
<dbReference type="SUPFAM" id="SSF50978">
    <property type="entry name" value="WD40 repeat-like"/>
    <property type="match status" value="1"/>
</dbReference>
<evidence type="ECO:0000256" key="7">
    <source>
        <dbReference type="ARBA" id="ARBA00023212"/>
    </source>
</evidence>
<dbReference type="GO" id="GO:0061512">
    <property type="term" value="P:protein localization to cilium"/>
    <property type="evidence" value="ECO:0007669"/>
    <property type="project" value="TreeGrafter"/>
</dbReference>
<evidence type="ECO:0000259" key="10">
    <source>
        <dbReference type="Pfam" id="PF23145"/>
    </source>
</evidence>
<dbReference type="Gene3D" id="1.25.40.470">
    <property type="match status" value="1"/>
</dbReference>
<organism evidence="15 16">
    <name type="scientific">Folsomia candida</name>
    <name type="common">Springtail</name>
    <dbReference type="NCBI Taxonomy" id="158441"/>
    <lineage>
        <taxon>Eukaryota</taxon>
        <taxon>Metazoa</taxon>
        <taxon>Ecdysozoa</taxon>
        <taxon>Arthropoda</taxon>
        <taxon>Hexapoda</taxon>
        <taxon>Collembola</taxon>
        <taxon>Entomobryomorpha</taxon>
        <taxon>Isotomoidea</taxon>
        <taxon>Isotomidae</taxon>
        <taxon>Proisotominae</taxon>
        <taxon>Folsomia</taxon>
    </lineage>
</organism>
<evidence type="ECO:0000256" key="9">
    <source>
        <dbReference type="PROSITE-ProRule" id="PRU00221"/>
    </source>
</evidence>
<dbReference type="GO" id="GO:1905515">
    <property type="term" value="P:non-motile cilium assembly"/>
    <property type="evidence" value="ECO:0007669"/>
    <property type="project" value="TreeGrafter"/>
</dbReference>
<evidence type="ECO:0000256" key="1">
    <source>
        <dbReference type="ARBA" id="ARBA00004120"/>
    </source>
</evidence>
<dbReference type="InterPro" id="IPR015943">
    <property type="entry name" value="WD40/YVTN_repeat-like_dom_sf"/>
</dbReference>
<dbReference type="GO" id="GO:0035721">
    <property type="term" value="P:intraciliary retrograde transport"/>
    <property type="evidence" value="ECO:0007669"/>
    <property type="project" value="TreeGrafter"/>
</dbReference>
<evidence type="ECO:0000256" key="5">
    <source>
        <dbReference type="ARBA" id="ARBA00022794"/>
    </source>
</evidence>